<feature type="domain" description="Bacterial phospholipase C C-terminal" evidence="4">
    <location>
        <begin position="630"/>
        <end position="727"/>
    </location>
</feature>
<dbReference type="AlphaFoldDB" id="A0A5S5D8M2"/>
<comment type="caution">
    <text evidence="5">The sequence shown here is derived from an EMBL/GenBank/DDBJ whole genome shotgun (WGS) entry which is preliminary data.</text>
</comment>
<keyword evidence="3" id="KW-0378">Hydrolase</keyword>
<dbReference type="PANTHER" id="PTHR31956:SF1">
    <property type="entry name" value="NON-SPECIFIC PHOSPHOLIPASE C1"/>
    <property type="match status" value="1"/>
</dbReference>
<dbReference type="NCBIfam" id="TIGR01409">
    <property type="entry name" value="TAT_signal_seq"/>
    <property type="match status" value="1"/>
</dbReference>
<evidence type="ECO:0000313" key="5">
    <source>
        <dbReference type="EMBL" id="TYP92311.1"/>
    </source>
</evidence>
<comment type="similarity">
    <text evidence="1">Belongs to the bacterial phospholipase C family.</text>
</comment>
<keyword evidence="6" id="KW-1185">Reference proteome</keyword>
<evidence type="ECO:0000256" key="1">
    <source>
        <dbReference type="ARBA" id="ARBA00009717"/>
    </source>
</evidence>
<proteinExistence type="inferred from homology"/>
<dbReference type="EMBL" id="VNHX01000017">
    <property type="protein sequence ID" value="TYP92311.1"/>
    <property type="molecule type" value="Genomic_DNA"/>
</dbReference>
<accession>A0A5S5D8M2</accession>
<dbReference type="RefSeq" id="WP_148909404.1">
    <property type="nucleotide sequence ID" value="NZ_VNHX01000017.1"/>
</dbReference>
<gene>
    <name evidence="5" type="ORF">BC792_11786</name>
</gene>
<evidence type="ECO:0000259" key="4">
    <source>
        <dbReference type="Pfam" id="PF05506"/>
    </source>
</evidence>
<evidence type="ECO:0000313" key="6">
    <source>
        <dbReference type="Proteomes" id="UP000325105"/>
    </source>
</evidence>
<dbReference type="GO" id="GO:0016042">
    <property type="term" value="P:lipid catabolic process"/>
    <property type="evidence" value="ECO:0007669"/>
    <property type="project" value="InterPro"/>
</dbReference>
<sequence length="838" mass="96088">MNSSRRDFIKKAALLSGSAALAGMLPPTIQKALAIDPAKGSTFYDAEHIVFLMPENRSFDHLYGTMRGVRGFNDPRAIDLPNKNKVWLQSNAAGQTYVPFRLNTNETKVPWMGSTPHGWADQTDARNNGKYDRWLNVKKPYNKAYADIPLTLGYCDRNDFPFYYSLADAFTVCDQHFCSSITGTHPNRWYWMTGTVREKNQVDAKAHVWNISDYNKPTLNWKTYPERLEEQGVSWRIYQNELTMGFGLNGEESSWLSNFGTNVMEYFQAYNVRLHPSSIANMEQRKQVALAEIARIGTNPTSDTDKKRLAAAEKVLAMIESNRSIYTHENFEKLSAKEKAINNKAFTVNSADPDFHSLTPLRYQDGTEERELLVPKGDILHQFRNDVKNGRLPTVSWLMTPANFSDHPGRPWFGSWYVNEVMEILLENPEVWKKTIFILTYDENDGFFDHIPPYAVPNPYKAHSGKVSAHIDPKMDWALKDQQTNPSAMDDRIRESAIGLGYRVPLVIASPWTRGGYVNSELFDHTSSLQFLEKFLSNKFNKNVREENITAWRRSICGDLTSVFRPYQEEKIEGPQFIDKNAFITDIHRSQFKDIPHNYKALNDDEIAQINIDPSKSPFFPKQEKGIKLACAIPYELYVDGVLDRQLGTFRLSFEAAKQTHGERSSGSPFLVYAMNPYEGEVLRTWEYAVAAGDRLDDEWLTQRFDNKEYHLRVYAPNGFYREFRGNNNEEAVMVRCRYEWQQKDSAALSGNLLVDLYNPTGQAKKIFLRDVSYNSGRSTHILAPGERTSVVVNLQKSHQWYDIMLTIEGNDVWFERFAGHIETGSISKTDPLMGGII</sequence>
<protein>
    <recommendedName>
        <fullName evidence="2">phospholipase C</fullName>
        <ecNumber evidence="2">3.1.4.3</ecNumber>
    </recommendedName>
</protein>
<dbReference type="InterPro" id="IPR017850">
    <property type="entry name" value="Alkaline_phosphatase_core_sf"/>
</dbReference>
<dbReference type="Proteomes" id="UP000325105">
    <property type="component" value="Unassembled WGS sequence"/>
</dbReference>
<feature type="domain" description="Bacterial phospholipase C C-terminal" evidence="4">
    <location>
        <begin position="735"/>
        <end position="821"/>
    </location>
</feature>
<dbReference type="GO" id="GO:0034480">
    <property type="term" value="F:phosphatidylcholine phospholipase C activity"/>
    <property type="evidence" value="ECO:0007669"/>
    <property type="project" value="UniProtKB-EC"/>
</dbReference>
<dbReference type="InterPro" id="IPR006311">
    <property type="entry name" value="TAT_signal"/>
</dbReference>
<dbReference type="EC" id="3.1.4.3" evidence="2"/>
<dbReference type="Pfam" id="PF04185">
    <property type="entry name" value="Phosphoesterase"/>
    <property type="match status" value="2"/>
</dbReference>
<dbReference type="NCBIfam" id="TIGR03396">
    <property type="entry name" value="PC_PLC"/>
    <property type="match status" value="1"/>
</dbReference>
<dbReference type="Pfam" id="PF05506">
    <property type="entry name" value="PLipase_C_C"/>
    <property type="match status" value="2"/>
</dbReference>
<reference evidence="5 6" key="1">
    <citation type="submission" date="2019-07" db="EMBL/GenBank/DDBJ databases">
        <title>Genomic Encyclopedia of Archaeal and Bacterial Type Strains, Phase II (KMG-II): from individual species to whole genera.</title>
        <authorList>
            <person name="Goeker M."/>
        </authorList>
    </citation>
    <scope>NUCLEOTIDE SEQUENCE [LARGE SCALE GENOMIC DNA]</scope>
    <source>
        <strain evidence="5 6">DSM 18850</strain>
    </source>
</reference>
<dbReference type="InterPro" id="IPR008475">
    <property type="entry name" value="PLipase_C_C"/>
</dbReference>
<dbReference type="InterPro" id="IPR019546">
    <property type="entry name" value="TAT_signal_bac_arc"/>
</dbReference>
<dbReference type="PANTHER" id="PTHR31956">
    <property type="entry name" value="NON-SPECIFIC PHOSPHOLIPASE C4-RELATED"/>
    <property type="match status" value="1"/>
</dbReference>
<dbReference type="InterPro" id="IPR007312">
    <property type="entry name" value="Phosphoesterase"/>
</dbReference>
<dbReference type="InterPro" id="IPR017767">
    <property type="entry name" value="PC-PLC"/>
</dbReference>
<name>A0A5S5D8M2_9SPHI</name>
<dbReference type="PROSITE" id="PS51318">
    <property type="entry name" value="TAT"/>
    <property type="match status" value="1"/>
</dbReference>
<evidence type="ECO:0000256" key="3">
    <source>
        <dbReference type="ARBA" id="ARBA00022801"/>
    </source>
</evidence>
<dbReference type="OrthoDB" id="980947at2"/>
<organism evidence="5 6">
    <name type="scientific">Sphingobacterium allocomposti</name>
    <dbReference type="NCBI Taxonomy" id="415956"/>
    <lineage>
        <taxon>Bacteria</taxon>
        <taxon>Pseudomonadati</taxon>
        <taxon>Bacteroidota</taxon>
        <taxon>Sphingobacteriia</taxon>
        <taxon>Sphingobacteriales</taxon>
        <taxon>Sphingobacteriaceae</taxon>
        <taxon>Sphingobacterium</taxon>
    </lineage>
</organism>
<evidence type="ECO:0000256" key="2">
    <source>
        <dbReference type="ARBA" id="ARBA00012018"/>
    </source>
</evidence>
<dbReference type="Gene3D" id="3.40.720.10">
    <property type="entry name" value="Alkaline Phosphatase, subunit A"/>
    <property type="match status" value="2"/>
</dbReference>